<dbReference type="GO" id="GO:0003700">
    <property type="term" value="F:DNA-binding transcription factor activity"/>
    <property type="evidence" value="ECO:0007669"/>
    <property type="project" value="InterPro"/>
</dbReference>
<dbReference type="InterPro" id="IPR013325">
    <property type="entry name" value="RNA_pol_sigma_r2"/>
</dbReference>
<accession>A0A3D8X6P6</accession>
<dbReference type="Proteomes" id="UP000256519">
    <property type="component" value="Unassembled WGS sequence"/>
</dbReference>
<dbReference type="GO" id="GO:0006352">
    <property type="term" value="P:DNA-templated transcription initiation"/>
    <property type="evidence" value="ECO:0007669"/>
    <property type="project" value="InterPro"/>
</dbReference>
<dbReference type="RefSeq" id="WP_116071208.1">
    <property type="nucleotide sequence ID" value="NZ_CP187630.1"/>
</dbReference>
<name>A0A3D8X6P6_PRIMG</name>
<evidence type="ECO:0008006" key="3">
    <source>
        <dbReference type="Google" id="ProtNLM"/>
    </source>
</evidence>
<dbReference type="AlphaFoldDB" id="A0A3D8X6P6"/>
<dbReference type="EMBL" id="PQWM01000006">
    <property type="protein sequence ID" value="RDZ17469.1"/>
    <property type="molecule type" value="Genomic_DNA"/>
</dbReference>
<protein>
    <recommendedName>
        <fullName evidence="3">RNA polymerase sigma-70 region 2 domain-containing protein</fullName>
    </recommendedName>
</protein>
<reference evidence="1 2" key="1">
    <citation type="journal article" date="2018" name="Appl. Environ. Microbiol.">
        <title>Antimicrobial susceptibility testing and tentative epidemiological cut-off values of five Bacillus species relevant for use as animal feed additives or for plant protection.</title>
        <authorList>
            <person name="Agerso Y."/>
            <person name="Stuer-Lauridsen B."/>
            <person name="Bjerre K."/>
            <person name="Jensen M.G."/>
            <person name="Johansen E."/>
            <person name="Bennedsen M."/>
            <person name="Brockmann E."/>
            <person name="Nielsen B."/>
        </authorList>
    </citation>
    <scope>NUCLEOTIDE SEQUENCE [LARGE SCALE GENOMIC DNA]</scope>
    <source>
        <strain evidence="1 2">CHCC20162</strain>
    </source>
</reference>
<evidence type="ECO:0000313" key="1">
    <source>
        <dbReference type="EMBL" id="RDZ17469.1"/>
    </source>
</evidence>
<gene>
    <name evidence="1" type="ORF">C3744_00775</name>
</gene>
<sequence>MNNDLLLIQEIKIRKKEALHQLYNRYELLLYRLVYSAVKDPHACESILTELFKEIWHSPDLLVKERTLSLSLCKQCVKNIKKHIQNSERISS</sequence>
<evidence type="ECO:0000313" key="2">
    <source>
        <dbReference type="Proteomes" id="UP000256519"/>
    </source>
</evidence>
<comment type="caution">
    <text evidence="1">The sequence shown here is derived from an EMBL/GenBank/DDBJ whole genome shotgun (WGS) entry which is preliminary data.</text>
</comment>
<proteinExistence type="predicted"/>
<dbReference type="Gene3D" id="1.10.1740.10">
    <property type="match status" value="1"/>
</dbReference>
<dbReference type="SUPFAM" id="SSF88946">
    <property type="entry name" value="Sigma2 domain of RNA polymerase sigma factors"/>
    <property type="match status" value="1"/>
</dbReference>
<organism evidence="1 2">
    <name type="scientific">Priestia megaterium</name>
    <name type="common">Bacillus megaterium</name>
    <dbReference type="NCBI Taxonomy" id="1404"/>
    <lineage>
        <taxon>Bacteria</taxon>
        <taxon>Bacillati</taxon>
        <taxon>Bacillota</taxon>
        <taxon>Bacilli</taxon>
        <taxon>Bacillales</taxon>
        <taxon>Bacillaceae</taxon>
        <taxon>Priestia</taxon>
    </lineage>
</organism>